<gene>
    <name evidence="3" type="ORF">H6G05_04380</name>
</gene>
<proteinExistence type="predicted"/>
<dbReference type="CDD" id="cd00267">
    <property type="entry name" value="ABC_ATPase"/>
    <property type="match status" value="1"/>
</dbReference>
<dbReference type="InterPro" id="IPR038729">
    <property type="entry name" value="Rad50/SbcC_AAA"/>
</dbReference>
<feature type="domain" description="ATPase AAA-type core" evidence="1">
    <location>
        <begin position="233"/>
        <end position="324"/>
    </location>
</feature>
<dbReference type="InterPro" id="IPR027417">
    <property type="entry name" value="P-loop_NTPase"/>
</dbReference>
<reference evidence="3 4" key="1">
    <citation type="journal article" date="2020" name="ISME J.">
        <title>Comparative genomics reveals insights into cyanobacterial evolution and habitat adaptation.</title>
        <authorList>
            <person name="Chen M.Y."/>
            <person name="Teng W.K."/>
            <person name="Zhao L."/>
            <person name="Hu C.X."/>
            <person name="Zhou Y.K."/>
            <person name="Han B.P."/>
            <person name="Song L.R."/>
            <person name="Shu W.S."/>
        </authorList>
    </citation>
    <scope>NUCLEOTIDE SEQUENCE [LARGE SCALE GENOMIC DNA]</scope>
    <source>
        <strain evidence="3 4">FACHB-1050</strain>
    </source>
</reference>
<dbReference type="Pfam" id="PF13304">
    <property type="entry name" value="AAA_21"/>
    <property type="match status" value="1"/>
</dbReference>
<dbReference type="InterPro" id="IPR051396">
    <property type="entry name" value="Bact_Antivir_Def_Nuclease"/>
</dbReference>
<dbReference type="PANTHER" id="PTHR43581">
    <property type="entry name" value="ATP/GTP PHOSPHATASE"/>
    <property type="match status" value="1"/>
</dbReference>
<organism evidence="3 4">
    <name type="scientific">Phormidium tenue FACHB-1050</name>
    <dbReference type="NCBI Taxonomy" id="2692857"/>
    <lineage>
        <taxon>Bacteria</taxon>
        <taxon>Bacillati</taxon>
        <taxon>Cyanobacteriota</taxon>
        <taxon>Cyanophyceae</taxon>
        <taxon>Oscillatoriophycideae</taxon>
        <taxon>Oscillatoriales</taxon>
        <taxon>Oscillatoriaceae</taxon>
        <taxon>Phormidium</taxon>
    </lineage>
</organism>
<keyword evidence="4" id="KW-1185">Reference proteome</keyword>
<dbReference type="SUPFAM" id="SSF52540">
    <property type="entry name" value="P-loop containing nucleoside triphosphate hydrolases"/>
    <property type="match status" value="1"/>
</dbReference>
<dbReference type="RefSeq" id="WP_190576639.1">
    <property type="nucleotide sequence ID" value="NZ_CAWPQU010000034.1"/>
</dbReference>
<name>A0ABR8C5V1_9CYAN</name>
<dbReference type="EMBL" id="JACJQY010000004">
    <property type="protein sequence ID" value="MBD2316088.1"/>
    <property type="molecule type" value="Genomic_DNA"/>
</dbReference>
<dbReference type="Gene3D" id="3.40.50.300">
    <property type="entry name" value="P-loop containing nucleotide triphosphate hydrolases"/>
    <property type="match status" value="1"/>
</dbReference>
<evidence type="ECO:0000259" key="1">
    <source>
        <dbReference type="Pfam" id="PF13304"/>
    </source>
</evidence>
<dbReference type="InterPro" id="IPR003959">
    <property type="entry name" value="ATPase_AAA_core"/>
</dbReference>
<sequence>MFIQKFQIQNFKSFQDVTLYFNKDVNILTGKNNSGKTTVLEALSLWHECFTKLIIQAIRNQKKYKKEDWIFRLRSDIFSSFDQLQSSSKYYIEDIFYECQIKNKIKLGVTFQNAEGDILEIKFSISGLKYNYKIALDKHTNFDFVKFNSFFRSLPNTFSIYYASPIATVAPSEKYIDLAEVEQACMDHRSSSVIRNRLFQISKFPATFDIFQRDLAYILFNNQSKISFDFIFEDTENSHIVVKYKTKSNENPKDLSLLGSGTLQLIEILVNFYLVDLQGKEIRLVMLDEPDSYIHRDIQKRLIEIITRFSANTQIIISTHNESFIRSVPVEHLFHLDGKSIGEYHPINESEIEKLQPRFKGIYPSLINPIIRTVGEITGLDFINAIECDRLIFVEGEDDARYLNVLLKQQLGIRKRYMFWVLGGVSEVFENILAYKTVFSAIKNGQNLWQKSCVVIDKDYLNHDHQQAIIAKFKEKYQLEVFSCDAYTFESTVFENLELLSSLISQWLELKTNREVDRNELLLSLQHEYAKVHQLLQAKYTDKFIEEVAQRYRDIREKTNALFGKPAIIPQSDIQLTNLVRRNLQDTLETANYYWLMRKSDVEVVIHAITQQYGVSFSCETDFIELIKVVNKGTWMNQWNFLNRI</sequence>
<dbReference type="Proteomes" id="UP000618445">
    <property type="component" value="Unassembled WGS sequence"/>
</dbReference>
<evidence type="ECO:0000313" key="4">
    <source>
        <dbReference type="Proteomes" id="UP000618445"/>
    </source>
</evidence>
<evidence type="ECO:0000259" key="2">
    <source>
        <dbReference type="Pfam" id="PF13476"/>
    </source>
</evidence>
<protein>
    <submittedName>
        <fullName evidence="3">AAA family ATPase</fullName>
    </submittedName>
</protein>
<accession>A0ABR8C5V1</accession>
<dbReference type="Pfam" id="PF13476">
    <property type="entry name" value="AAA_23"/>
    <property type="match status" value="1"/>
</dbReference>
<evidence type="ECO:0000313" key="3">
    <source>
        <dbReference type="EMBL" id="MBD2316088.1"/>
    </source>
</evidence>
<comment type="caution">
    <text evidence="3">The sequence shown here is derived from an EMBL/GenBank/DDBJ whole genome shotgun (WGS) entry which is preliminary data.</text>
</comment>
<feature type="domain" description="Rad50/SbcC-type AAA" evidence="2">
    <location>
        <begin position="6"/>
        <end position="86"/>
    </location>
</feature>
<dbReference type="PANTHER" id="PTHR43581:SF4">
    <property type="entry name" value="ATP_GTP PHOSPHATASE"/>
    <property type="match status" value="1"/>
</dbReference>